<reference evidence="2 3" key="1">
    <citation type="submission" date="2018-10" db="EMBL/GenBank/DDBJ databases">
        <title>Fifty Aureobasidium pullulans genomes reveal a recombining polyextremotolerant generalist.</title>
        <authorList>
            <person name="Gostincar C."/>
            <person name="Turk M."/>
            <person name="Zajc J."/>
            <person name="Gunde-Cimerman N."/>
        </authorList>
    </citation>
    <scope>NUCLEOTIDE SEQUENCE [LARGE SCALE GENOMIC DNA]</scope>
    <source>
        <strain evidence="2 3">EXF-11900</strain>
    </source>
</reference>
<feature type="transmembrane region" description="Helical" evidence="1">
    <location>
        <begin position="274"/>
        <end position="300"/>
    </location>
</feature>
<name>A0A4S8SR03_AURPU</name>
<feature type="transmembrane region" description="Helical" evidence="1">
    <location>
        <begin position="213"/>
        <end position="231"/>
    </location>
</feature>
<dbReference type="AlphaFoldDB" id="A0A4S8SR03"/>
<dbReference type="Proteomes" id="UP000304951">
    <property type="component" value="Unassembled WGS sequence"/>
</dbReference>
<feature type="transmembrane region" description="Helical" evidence="1">
    <location>
        <begin position="174"/>
        <end position="201"/>
    </location>
</feature>
<feature type="transmembrane region" description="Helical" evidence="1">
    <location>
        <begin position="144"/>
        <end position="162"/>
    </location>
</feature>
<keyword evidence="1" id="KW-0472">Membrane</keyword>
<keyword evidence="1" id="KW-1133">Transmembrane helix</keyword>
<feature type="transmembrane region" description="Helical" evidence="1">
    <location>
        <begin position="21"/>
        <end position="39"/>
    </location>
</feature>
<evidence type="ECO:0000313" key="3">
    <source>
        <dbReference type="Proteomes" id="UP000304951"/>
    </source>
</evidence>
<sequence length="329" mass="36915">MNQKLWYQRPWQKLQSQPKTTIFVISLILTIIALVVTFFRPGPVHGSPEFDMDPNFGIPRPPISSPIPTTNIIIEQAVMYTSGLIGVALGTIDAYRTKTLLPLLLPISGAFIAFPELMLDVLGGLYHPWPTTTYPSFHLLGREIVPWVSVWFGYGAFMQTLLRLLHNNTSTKNLWLFLGLMVLGDLVIEEIFLPMGAWVYYGNQPLRVGSLPWWWLPCNSIGVFLAAAVAFRARGYLLGWKVLFVVFSTPASVAGTYGAIALPCWFAVNGDFGWFVTQMCGLLTMALGLLLFCVILEVVLERNAFEMDGRGVDEVTQVVDEEENYHDYE</sequence>
<evidence type="ECO:0000313" key="2">
    <source>
        <dbReference type="EMBL" id="THV73448.1"/>
    </source>
</evidence>
<gene>
    <name evidence="2" type="ORF">D6D28_03273</name>
</gene>
<dbReference type="EMBL" id="QZAF01000091">
    <property type="protein sequence ID" value="THV73448.1"/>
    <property type="molecule type" value="Genomic_DNA"/>
</dbReference>
<accession>A0A4S8SR03</accession>
<comment type="caution">
    <text evidence="2">The sequence shown here is derived from an EMBL/GenBank/DDBJ whole genome shotgun (WGS) entry which is preliminary data.</text>
</comment>
<feature type="transmembrane region" description="Helical" evidence="1">
    <location>
        <begin position="103"/>
        <end position="124"/>
    </location>
</feature>
<feature type="transmembrane region" description="Helical" evidence="1">
    <location>
        <begin position="72"/>
        <end position="91"/>
    </location>
</feature>
<proteinExistence type="predicted"/>
<protein>
    <submittedName>
        <fullName evidence="2">Uncharacterized protein</fullName>
    </submittedName>
</protein>
<evidence type="ECO:0000256" key="1">
    <source>
        <dbReference type="SAM" id="Phobius"/>
    </source>
</evidence>
<feature type="transmembrane region" description="Helical" evidence="1">
    <location>
        <begin position="243"/>
        <end position="268"/>
    </location>
</feature>
<organism evidence="2 3">
    <name type="scientific">Aureobasidium pullulans</name>
    <name type="common">Black yeast</name>
    <name type="synonym">Pullularia pullulans</name>
    <dbReference type="NCBI Taxonomy" id="5580"/>
    <lineage>
        <taxon>Eukaryota</taxon>
        <taxon>Fungi</taxon>
        <taxon>Dikarya</taxon>
        <taxon>Ascomycota</taxon>
        <taxon>Pezizomycotina</taxon>
        <taxon>Dothideomycetes</taxon>
        <taxon>Dothideomycetidae</taxon>
        <taxon>Dothideales</taxon>
        <taxon>Saccotheciaceae</taxon>
        <taxon>Aureobasidium</taxon>
    </lineage>
</organism>
<keyword evidence="1" id="KW-0812">Transmembrane</keyword>